<organism evidence="1">
    <name type="scientific">Salix viminalis</name>
    <name type="common">Common osier</name>
    <name type="synonym">Basket willow</name>
    <dbReference type="NCBI Taxonomy" id="40686"/>
    <lineage>
        <taxon>Eukaryota</taxon>
        <taxon>Viridiplantae</taxon>
        <taxon>Streptophyta</taxon>
        <taxon>Embryophyta</taxon>
        <taxon>Tracheophyta</taxon>
        <taxon>Spermatophyta</taxon>
        <taxon>Magnoliopsida</taxon>
        <taxon>eudicotyledons</taxon>
        <taxon>Gunneridae</taxon>
        <taxon>Pentapetalae</taxon>
        <taxon>rosids</taxon>
        <taxon>fabids</taxon>
        <taxon>Malpighiales</taxon>
        <taxon>Salicaceae</taxon>
        <taxon>Saliceae</taxon>
        <taxon>Salix</taxon>
    </lineage>
</organism>
<name>A0A6N2KU27_SALVM</name>
<proteinExistence type="predicted"/>
<dbReference type="EMBL" id="CAADRP010000779">
    <property type="protein sequence ID" value="VFU32146.1"/>
    <property type="molecule type" value="Genomic_DNA"/>
</dbReference>
<gene>
    <name evidence="1" type="ORF">SVIM_LOCUS139545</name>
</gene>
<sequence>MTMRCRETGDQIILDGENLLPDNQRRWRVAYTAIHFTRLLGSLSKKALESQTKLLRSLSCA</sequence>
<evidence type="ECO:0000313" key="1">
    <source>
        <dbReference type="EMBL" id="VFU32146.1"/>
    </source>
</evidence>
<protein>
    <submittedName>
        <fullName evidence="1">Uncharacterized protein</fullName>
    </submittedName>
</protein>
<reference evidence="1" key="1">
    <citation type="submission" date="2019-03" db="EMBL/GenBank/DDBJ databases">
        <authorList>
            <person name="Mank J."/>
            <person name="Almeida P."/>
        </authorList>
    </citation>
    <scope>NUCLEOTIDE SEQUENCE</scope>
    <source>
        <strain evidence="1">78183</strain>
    </source>
</reference>
<dbReference type="AlphaFoldDB" id="A0A6N2KU27"/>
<accession>A0A6N2KU27</accession>